<evidence type="ECO:0000313" key="2">
    <source>
        <dbReference type="EMBL" id="KAF2757975.1"/>
    </source>
</evidence>
<evidence type="ECO:0000313" key="3">
    <source>
        <dbReference type="Proteomes" id="UP000799437"/>
    </source>
</evidence>
<organism evidence="2 3">
    <name type="scientific">Pseudovirgaria hyperparasitica</name>
    <dbReference type="NCBI Taxonomy" id="470096"/>
    <lineage>
        <taxon>Eukaryota</taxon>
        <taxon>Fungi</taxon>
        <taxon>Dikarya</taxon>
        <taxon>Ascomycota</taxon>
        <taxon>Pezizomycotina</taxon>
        <taxon>Dothideomycetes</taxon>
        <taxon>Dothideomycetes incertae sedis</taxon>
        <taxon>Acrospermales</taxon>
        <taxon>Acrospermaceae</taxon>
        <taxon>Pseudovirgaria</taxon>
    </lineage>
</organism>
<evidence type="ECO:0000256" key="1">
    <source>
        <dbReference type="SAM" id="MobiDB-lite"/>
    </source>
</evidence>
<accession>A0A6A6W5Z8</accession>
<sequence length="71" mass="7555">MENTGSGTTALSATLKRSTLTAGMARLASQSPRVANNPEPFHPPRHDSLTCLSHLNPHLQQFPSASPVSSF</sequence>
<dbReference type="RefSeq" id="XP_033600426.1">
    <property type="nucleotide sequence ID" value="XM_033747001.1"/>
</dbReference>
<dbReference type="EMBL" id="ML996572">
    <property type="protein sequence ID" value="KAF2757975.1"/>
    <property type="molecule type" value="Genomic_DNA"/>
</dbReference>
<dbReference type="Proteomes" id="UP000799437">
    <property type="component" value="Unassembled WGS sequence"/>
</dbReference>
<feature type="region of interest" description="Disordered" evidence="1">
    <location>
        <begin position="1"/>
        <end position="51"/>
    </location>
</feature>
<keyword evidence="3" id="KW-1185">Reference proteome</keyword>
<dbReference type="GeneID" id="54488055"/>
<reference evidence="2" key="1">
    <citation type="journal article" date="2020" name="Stud. Mycol.">
        <title>101 Dothideomycetes genomes: a test case for predicting lifestyles and emergence of pathogens.</title>
        <authorList>
            <person name="Haridas S."/>
            <person name="Albert R."/>
            <person name="Binder M."/>
            <person name="Bloem J."/>
            <person name="Labutti K."/>
            <person name="Salamov A."/>
            <person name="Andreopoulos B."/>
            <person name="Baker S."/>
            <person name="Barry K."/>
            <person name="Bills G."/>
            <person name="Bluhm B."/>
            <person name="Cannon C."/>
            <person name="Castanera R."/>
            <person name="Culley D."/>
            <person name="Daum C."/>
            <person name="Ezra D."/>
            <person name="Gonzalez J."/>
            <person name="Henrissat B."/>
            <person name="Kuo A."/>
            <person name="Liang C."/>
            <person name="Lipzen A."/>
            <person name="Lutzoni F."/>
            <person name="Magnuson J."/>
            <person name="Mondo S."/>
            <person name="Nolan M."/>
            <person name="Ohm R."/>
            <person name="Pangilinan J."/>
            <person name="Park H.-J."/>
            <person name="Ramirez L."/>
            <person name="Alfaro M."/>
            <person name="Sun H."/>
            <person name="Tritt A."/>
            <person name="Yoshinaga Y."/>
            <person name="Zwiers L.-H."/>
            <person name="Turgeon B."/>
            <person name="Goodwin S."/>
            <person name="Spatafora J."/>
            <person name="Crous P."/>
            <person name="Grigoriev I."/>
        </authorList>
    </citation>
    <scope>NUCLEOTIDE SEQUENCE</scope>
    <source>
        <strain evidence="2">CBS 121739</strain>
    </source>
</reference>
<proteinExistence type="predicted"/>
<name>A0A6A6W5Z8_9PEZI</name>
<feature type="compositionally biased region" description="Polar residues" evidence="1">
    <location>
        <begin position="1"/>
        <end position="21"/>
    </location>
</feature>
<gene>
    <name evidence="2" type="ORF">EJ05DRAFT_500490</name>
</gene>
<protein>
    <submittedName>
        <fullName evidence="2">Uncharacterized protein</fullName>
    </submittedName>
</protein>
<dbReference type="AlphaFoldDB" id="A0A6A6W5Z8"/>